<evidence type="ECO:0000259" key="2">
    <source>
        <dbReference type="Pfam" id="PF03067"/>
    </source>
</evidence>
<comment type="caution">
    <text evidence="3">The sequence shown here is derived from an EMBL/GenBank/DDBJ whole genome shotgun (WGS) entry which is preliminary data.</text>
</comment>
<sequence>MKTCLLLFVAAVIARQVVGHGMLLDPPNRSSMWRFEEFSSVLPHYYDDGGNCGGFGVQQSAGMKCGVCGDPYSDPVPRDNENTGKYGSGIVVKTYQAGSVIETKVNITANHKGTFTYSLCVLPNPNAPEPGEECFQPLTFEDGSSVFTIPNQTEGAKFQIVNKVKLPAGLTCDRCVLRWQYLVANNWGQCEDGTWAGGCGDRETFRSCADVAIV</sequence>
<dbReference type="PANTHER" id="PTHR21113:SF14">
    <property type="entry name" value="LP24064P"/>
    <property type="match status" value="1"/>
</dbReference>
<evidence type="ECO:0000313" key="4">
    <source>
        <dbReference type="Proteomes" id="UP001159042"/>
    </source>
</evidence>
<dbReference type="Pfam" id="PF03067">
    <property type="entry name" value="LPMO_10"/>
    <property type="match status" value="1"/>
</dbReference>
<dbReference type="InterPro" id="IPR004302">
    <property type="entry name" value="Cellulose/chitin-bd_N"/>
</dbReference>
<accession>A0AAV8VEC2</accession>
<dbReference type="AlphaFoldDB" id="A0AAV8VEC2"/>
<feature type="signal peptide" evidence="1">
    <location>
        <begin position="1"/>
        <end position="19"/>
    </location>
</feature>
<gene>
    <name evidence="3" type="ORF">NQ315_000483</name>
</gene>
<reference evidence="3 4" key="1">
    <citation type="journal article" date="2023" name="Insect Mol. Biol.">
        <title>Genome sequencing provides insights into the evolution of gene families encoding plant cell wall-degrading enzymes in longhorned beetles.</title>
        <authorList>
            <person name="Shin N.R."/>
            <person name="Okamura Y."/>
            <person name="Kirsch R."/>
            <person name="Pauchet Y."/>
        </authorList>
    </citation>
    <scope>NUCLEOTIDE SEQUENCE [LARGE SCALE GENOMIC DNA]</scope>
    <source>
        <strain evidence="3">EAD_L_NR</strain>
    </source>
</reference>
<dbReference type="PANTHER" id="PTHR21113">
    <property type="entry name" value="AGAP001705-PA"/>
    <property type="match status" value="1"/>
</dbReference>
<feature type="chain" id="PRO_5043474073" description="Chitin-binding type-4 domain-containing protein" evidence="1">
    <location>
        <begin position="20"/>
        <end position="214"/>
    </location>
</feature>
<organism evidence="3 4">
    <name type="scientific">Exocentrus adspersus</name>
    <dbReference type="NCBI Taxonomy" id="1586481"/>
    <lineage>
        <taxon>Eukaryota</taxon>
        <taxon>Metazoa</taxon>
        <taxon>Ecdysozoa</taxon>
        <taxon>Arthropoda</taxon>
        <taxon>Hexapoda</taxon>
        <taxon>Insecta</taxon>
        <taxon>Pterygota</taxon>
        <taxon>Neoptera</taxon>
        <taxon>Endopterygota</taxon>
        <taxon>Coleoptera</taxon>
        <taxon>Polyphaga</taxon>
        <taxon>Cucujiformia</taxon>
        <taxon>Chrysomeloidea</taxon>
        <taxon>Cerambycidae</taxon>
        <taxon>Lamiinae</taxon>
        <taxon>Acanthocinini</taxon>
        <taxon>Exocentrus</taxon>
    </lineage>
</organism>
<dbReference type="Proteomes" id="UP001159042">
    <property type="component" value="Unassembled WGS sequence"/>
</dbReference>
<dbReference type="EMBL" id="JANEYG010000119">
    <property type="protein sequence ID" value="KAJ8912614.1"/>
    <property type="molecule type" value="Genomic_DNA"/>
</dbReference>
<protein>
    <recommendedName>
        <fullName evidence="2">Chitin-binding type-4 domain-containing protein</fullName>
    </recommendedName>
</protein>
<name>A0AAV8VEC2_9CUCU</name>
<feature type="domain" description="Chitin-binding type-4" evidence="2">
    <location>
        <begin position="20"/>
        <end position="211"/>
    </location>
</feature>
<keyword evidence="4" id="KW-1185">Reference proteome</keyword>
<proteinExistence type="predicted"/>
<evidence type="ECO:0000256" key="1">
    <source>
        <dbReference type="SAM" id="SignalP"/>
    </source>
</evidence>
<evidence type="ECO:0000313" key="3">
    <source>
        <dbReference type="EMBL" id="KAJ8912614.1"/>
    </source>
</evidence>
<keyword evidence="1" id="KW-0732">Signal</keyword>